<sequence length="530" mass="56975">MSVDWLLTGGEVVSFESGASRSSALAVGNRRIVATGSDDELERLAGPRTRRTQLDGAAVLPGFIDTHMHLEKVSHEFAMLALGQARDVTEVCARVRERAASDRPGAWIRCLGDAGGWHERNLAEGRLPTRDELDAAAGDHPVFLYRRPDHGALNTAAVAKVADLLSGAATEAFDPRTGHLHGPLVRLVNDALYRPGVHEREDQLDLLSAASKRLLAMGVTTVVDPGLPAGFEAAWDLYRAAVGAGVLVQRVLLMNRFDWRREFSAELDRVRQGATAPGDGDDRLRAWALKLVLDGEFTGAWLRPAEEPGSDSNARYTPEQLRTVLRLAADRGWPACVHAMGGGAIAAVTRTVRELRAAGASLAPGQVSIAHAFLIDDAEVDDCSELGIGLSVQPPLAYTYAREMRAVWGELADRAVPFGAMARRGARFAGGSDTHPCDPLTGAAIAVTRRAWDGSDLGADEALTPWQALSLYTREAGHYIGRSDVGTLRPGAVADFAVWPENPLARDATEWPSLRPTLVAVDGRPVWRGD</sequence>
<dbReference type="InterPro" id="IPR013108">
    <property type="entry name" value="Amidohydro_3"/>
</dbReference>
<dbReference type="SUPFAM" id="SSF51556">
    <property type="entry name" value="Metallo-dependent hydrolases"/>
    <property type="match status" value="1"/>
</dbReference>
<protein>
    <submittedName>
        <fullName evidence="2">Amidohydrolase</fullName>
        <ecNumber evidence="2">3.5.-.-</ecNumber>
    </submittedName>
</protein>
<dbReference type="InterPro" id="IPR011059">
    <property type="entry name" value="Metal-dep_hydrolase_composite"/>
</dbReference>
<dbReference type="RefSeq" id="WP_258937716.1">
    <property type="nucleotide sequence ID" value="NZ_JANBBF010000012.1"/>
</dbReference>
<dbReference type="Gene3D" id="2.30.40.10">
    <property type="entry name" value="Urease, subunit C, domain 1"/>
    <property type="match status" value="1"/>
</dbReference>
<keyword evidence="2" id="KW-0378">Hydrolase</keyword>
<dbReference type="InterPro" id="IPR032466">
    <property type="entry name" value="Metal_Hydrolase"/>
</dbReference>
<evidence type="ECO:0000313" key="2">
    <source>
        <dbReference type="EMBL" id="MFD6792984.1"/>
    </source>
</evidence>
<dbReference type="GO" id="GO:0016787">
    <property type="term" value="F:hydrolase activity"/>
    <property type="evidence" value="ECO:0007669"/>
    <property type="project" value="UniProtKB-KW"/>
</dbReference>
<evidence type="ECO:0000259" key="1">
    <source>
        <dbReference type="Pfam" id="PF07969"/>
    </source>
</evidence>
<name>A0ABW6G1D2_9PSEU</name>
<dbReference type="Proteomes" id="UP001598673">
    <property type="component" value="Unassembled WGS sequence"/>
</dbReference>
<gene>
    <name evidence="2" type="ORF">ACFWGY_06570</name>
</gene>
<feature type="domain" description="Amidohydrolase 3" evidence="1">
    <location>
        <begin position="54"/>
        <end position="526"/>
    </location>
</feature>
<dbReference type="PANTHER" id="PTHR22642:SF2">
    <property type="entry name" value="PROTEIN LONG AFTER FAR-RED 3"/>
    <property type="match status" value="1"/>
</dbReference>
<dbReference type="PANTHER" id="PTHR22642">
    <property type="entry name" value="IMIDAZOLONEPROPIONASE"/>
    <property type="match status" value="1"/>
</dbReference>
<evidence type="ECO:0000313" key="3">
    <source>
        <dbReference type="Proteomes" id="UP001598673"/>
    </source>
</evidence>
<dbReference type="EC" id="3.5.-.-" evidence="2"/>
<dbReference type="SUPFAM" id="SSF51338">
    <property type="entry name" value="Composite domain of metallo-dependent hydrolases"/>
    <property type="match status" value="1"/>
</dbReference>
<dbReference type="Gene3D" id="3.20.20.140">
    <property type="entry name" value="Metal-dependent hydrolases"/>
    <property type="match status" value="1"/>
</dbReference>
<accession>A0ABW6G1D2</accession>
<reference evidence="2 3" key="1">
    <citation type="submission" date="2024-09" db="EMBL/GenBank/DDBJ databases">
        <title>The Natural Products Discovery Center: Release of the First 8490 Sequenced Strains for Exploring Actinobacteria Biosynthetic Diversity.</title>
        <authorList>
            <person name="Kalkreuter E."/>
            <person name="Kautsar S.A."/>
            <person name="Yang D."/>
            <person name="Bader C.D."/>
            <person name="Teijaro C.N."/>
            <person name="Fluegel L."/>
            <person name="Davis C.M."/>
            <person name="Simpson J.R."/>
            <person name="Lauterbach L."/>
            <person name="Steele A.D."/>
            <person name="Gui C."/>
            <person name="Meng S."/>
            <person name="Li G."/>
            <person name="Viehrig K."/>
            <person name="Ye F."/>
            <person name="Su P."/>
            <person name="Kiefer A.F."/>
            <person name="Nichols A."/>
            <person name="Cepeda A.J."/>
            <person name="Yan W."/>
            <person name="Fan B."/>
            <person name="Jiang Y."/>
            <person name="Adhikari A."/>
            <person name="Zheng C.-J."/>
            <person name="Schuster L."/>
            <person name="Cowan T.M."/>
            <person name="Smanski M.J."/>
            <person name="Chevrette M.G."/>
            <person name="De Carvalho L.P.S."/>
            <person name="Shen B."/>
        </authorList>
    </citation>
    <scope>NUCLEOTIDE SEQUENCE [LARGE SCALE GENOMIC DNA]</scope>
    <source>
        <strain evidence="2 3">NPDC060353</strain>
    </source>
</reference>
<organism evidence="2 3">
    <name type="scientific">Prauserella salsuginis</name>
    <dbReference type="NCBI Taxonomy" id="387889"/>
    <lineage>
        <taxon>Bacteria</taxon>
        <taxon>Bacillati</taxon>
        <taxon>Actinomycetota</taxon>
        <taxon>Actinomycetes</taxon>
        <taxon>Pseudonocardiales</taxon>
        <taxon>Pseudonocardiaceae</taxon>
        <taxon>Prauserella</taxon>
        <taxon>Prauserella salsuginis group</taxon>
    </lineage>
</organism>
<dbReference type="EMBL" id="JBHXCV010000003">
    <property type="protein sequence ID" value="MFD6792984.1"/>
    <property type="molecule type" value="Genomic_DNA"/>
</dbReference>
<proteinExistence type="predicted"/>
<keyword evidence="3" id="KW-1185">Reference proteome</keyword>
<dbReference type="Pfam" id="PF07969">
    <property type="entry name" value="Amidohydro_3"/>
    <property type="match status" value="1"/>
</dbReference>
<comment type="caution">
    <text evidence="2">The sequence shown here is derived from an EMBL/GenBank/DDBJ whole genome shotgun (WGS) entry which is preliminary data.</text>
</comment>
<dbReference type="Gene3D" id="3.10.310.70">
    <property type="match status" value="1"/>
</dbReference>